<protein>
    <submittedName>
        <fullName evidence="1">Uncharacterized protein</fullName>
    </submittedName>
</protein>
<proteinExistence type="predicted"/>
<name>A0A6C0KGV8_9ZZZZ</name>
<organism evidence="1">
    <name type="scientific">viral metagenome</name>
    <dbReference type="NCBI Taxonomy" id="1070528"/>
    <lineage>
        <taxon>unclassified sequences</taxon>
        <taxon>metagenomes</taxon>
        <taxon>organismal metagenomes</taxon>
    </lineage>
</organism>
<dbReference type="EMBL" id="MN740899">
    <property type="protein sequence ID" value="QHU17232.1"/>
    <property type="molecule type" value="Genomic_DNA"/>
</dbReference>
<reference evidence="1" key="1">
    <citation type="journal article" date="2020" name="Nature">
        <title>Giant virus diversity and host interactions through global metagenomics.</title>
        <authorList>
            <person name="Schulz F."/>
            <person name="Roux S."/>
            <person name="Paez-Espino D."/>
            <person name="Jungbluth S."/>
            <person name="Walsh D.A."/>
            <person name="Denef V.J."/>
            <person name="McMahon K.D."/>
            <person name="Konstantinidis K.T."/>
            <person name="Eloe-Fadrosh E.A."/>
            <person name="Kyrpides N.C."/>
            <person name="Woyke T."/>
        </authorList>
    </citation>
    <scope>NUCLEOTIDE SEQUENCE</scope>
    <source>
        <strain evidence="1">GVMAG-S-3300012000-57</strain>
    </source>
</reference>
<sequence length="56" mass="6542">MTKELHHIFGAIEDFERVDGPVVIFKLQVGIYPRHGFPVFRQEFLDGNVDHVFFVP</sequence>
<accession>A0A6C0KGV8</accession>
<evidence type="ECO:0000313" key="1">
    <source>
        <dbReference type="EMBL" id="QHU17232.1"/>
    </source>
</evidence>
<dbReference type="AlphaFoldDB" id="A0A6C0KGV8"/>